<sequence>MLLTLLLLLLVVCLGVQFFVIQQTLKQTDQQLEDIQRAMTQTRLAPGTQSYCRTCRYYGSNRYIVCALHPEGWTDLEAGRCVDFDGIACDEKHHNK</sequence>
<evidence type="ECO:0000313" key="2">
    <source>
        <dbReference type="Proteomes" id="UP001054846"/>
    </source>
</evidence>
<evidence type="ECO:0000313" key="1">
    <source>
        <dbReference type="EMBL" id="UFP95085.1"/>
    </source>
</evidence>
<gene>
    <name evidence="1" type="ORF">ISF26_02205</name>
</gene>
<organism evidence="1 2">
    <name type="scientific">Gloeobacter morelensis MG652769</name>
    <dbReference type="NCBI Taxonomy" id="2781736"/>
    <lineage>
        <taxon>Bacteria</taxon>
        <taxon>Bacillati</taxon>
        <taxon>Cyanobacteriota</taxon>
        <taxon>Cyanophyceae</taxon>
        <taxon>Gloeobacterales</taxon>
        <taxon>Gloeobacteraceae</taxon>
        <taxon>Gloeobacter</taxon>
        <taxon>Gloeobacter morelensis</taxon>
    </lineage>
</organism>
<name>A0ABY3PN91_9CYAN</name>
<proteinExistence type="predicted"/>
<reference evidence="1 2" key="1">
    <citation type="journal article" date="2021" name="Genome Biol. Evol.">
        <title>Complete Genome Sequencing of a Novel Gloeobacter Species from a Waterfall Cave in Mexico.</title>
        <authorList>
            <person name="Saw J.H."/>
            <person name="Cardona T."/>
            <person name="Montejano G."/>
        </authorList>
    </citation>
    <scope>NUCLEOTIDE SEQUENCE [LARGE SCALE GENOMIC DNA]</scope>
    <source>
        <strain evidence="1">MG652769</strain>
    </source>
</reference>
<dbReference type="Proteomes" id="UP001054846">
    <property type="component" value="Chromosome"/>
</dbReference>
<protein>
    <submittedName>
        <fullName evidence="1">Uncharacterized protein</fullName>
    </submittedName>
</protein>
<keyword evidence="2" id="KW-1185">Reference proteome</keyword>
<dbReference type="RefSeq" id="WP_230842237.1">
    <property type="nucleotide sequence ID" value="NZ_CP063845.1"/>
</dbReference>
<dbReference type="EMBL" id="CP063845">
    <property type="protein sequence ID" value="UFP95085.1"/>
    <property type="molecule type" value="Genomic_DNA"/>
</dbReference>
<accession>A0ABY3PN91</accession>